<reference evidence="1" key="2">
    <citation type="journal article" date="2022" name="Sci. Rep.">
        <title>In silico prediction of the enzymes involved in the degradation of the herbicide molinate by Gulosibacter molinativorax ON4T.</title>
        <authorList>
            <person name="Lopes A.R."/>
            <person name="Bunin E."/>
            <person name="Viana A.T."/>
            <person name="Froufe H."/>
            <person name="Munoz-Merida A."/>
            <person name="Pinho D."/>
            <person name="Figueiredo J."/>
            <person name="Barroso C."/>
            <person name="Vaz-Moreira I."/>
            <person name="Bellanger X."/>
            <person name="Egas C."/>
            <person name="Nunes O.C."/>
        </authorList>
    </citation>
    <scope>NUCLEOTIDE SEQUENCE</scope>
    <source>
        <strain evidence="1">ON4</strain>
    </source>
</reference>
<proteinExistence type="predicted"/>
<accession>A0ABT7C969</accession>
<gene>
    <name evidence="1" type="ORF">C7K25_10370</name>
</gene>
<name>A0ABT7C969_9MICO</name>
<protein>
    <submittedName>
        <fullName evidence="1">Uncharacterized protein</fullName>
    </submittedName>
</protein>
<evidence type="ECO:0000313" key="2">
    <source>
        <dbReference type="Proteomes" id="UP001170379"/>
    </source>
</evidence>
<keyword evidence="2" id="KW-1185">Reference proteome</keyword>
<reference evidence="1" key="1">
    <citation type="submission" date="2018-03" db="EMBL/GenBank/DDBJ databases">
        <authorList>
            <person name="Nunes O.C."/>
            <person name="Lopes A.R."/>
            <person name="Froufe H."/>
            <person name="Munoz-Merida A."/>
            <person name="Barroso C."/>
            <person name="Egas C."/>
        </authorList>
    </citation>
    <scope>NUCLEOTIDE SEQUENCE</scope>
    <source>
        <strain evidence="1">ON4</strain>
    </source>
</reference>
<organism evidence="1 2">
    <name type="scientific">Gulosibacter molinativorax</name>
    <dbReference type="NCBI Taxonomy" id="256821"/>
    <lineage>
        <taxon>Bacteria</taxon>
        <taxon>Bacillati</taxon>
        <taxon>Actinomycetota</taxon>
        <taxon>Actinomycetes</taxon>
        <taxon>Micrococcales</taxon>
        <taxon>Microbacteriaceae</taxon>
        <taxon>Gulosibacter</taxon>
    </lineage>
</organism>
<dbReference type="Proteomes" id="UP001170379">
    <property type="component" value="Unassembled WGS sequence"/>
</dbReference>
<dbReference type="EMBL" id="PXVD01000016">
    <property type="protein sequence ID" value="MDJ1371766.1"/>
    <property type="molecule type" value="Genomic_DNA"/>
</dbReference>
<comment type="caution">
    <text evidence="1">The sequence shown here is derived from an EMBL/GenBank/DDBJ whole genome shotgun (WGS) entry which is preliminary data.</text>
</comment>
<evidence type="ECO:0000313" key="1">
    <source>
        <dbReference type="EMBL" id="MDJ1371766.1"/>
    </source>
</evidence>
<sequence length="68" mass="7865">MTLASARDGRTVDMGTARVWADDLEDITFEEGVDALKRHYQESSLRVMPADILRHARPRMFDEWGWAN</sequence>